<keyword evidence="4" id="KW-1185">Reference proteome</keyword>
<organism evidence="3 4">
    <name type="scientific">Massilia cellulosiltytica</name>
    <dbReference type="NCBI Taxonomy" id="2683234"/>
    <lineage>
        <taxon>Bacteria</taxon>
        <taxon>Pseudomonadati</taxon>
        <taxon>Pseudomonadota</taxon>
        <taxon>Betaproteobacteria</taxon>
        <taxon>Burkholderiales</taxon>
        <taxon>Oxalobacteraceae</taxon>
        <taxon>Telluria group</taxon>
        <taxon>Massilia</taxon>
    </lineage>
</organism>
<name>A0A7X3FZ31_9BURK</name>
<evidence type="ECO:0000313" key="4">
    <source>
        <dbReference type="Proteomes" id="UP000443353"/>
    </source>
</evidence>
<reference evidence="3 4" key="1">
    <citation type="submission" date="2019-12" db="EMBL/GenBank/DDBJ databases">
        <authorList>
            <person name="Li C."/>
            <person name="Zhao J."/>
        </authorList>
    </citation>
    <scope>NUCLEOTIDE SEQUENCE [LARGE SCALE GENOMIC DNA]</scope>
    <source>
        <strain evidence="3 4">NEAU-DD11</strain>
    </source>
</reference>
<dbReference type="InterPro" id="IPR002347">
    <property type="entry name" value="SDR_fam"/>
</dbReference>
<dbReference type="SUPFAM" id="SSF51735">
    <property type="entry name" value="NAD(P)-binding Rossmann-fold domains"/>
    <property type="match status" value="1"/>
</dbReference>
<dbReference type="Proteomes" id="UP000443353">
    <property type="component" value="Unassembled WGS sequence"/>
</dbReference>
<dbReference type="CDD" id="cd05233">
    <property type="entry name" value="SDR_c"/>
    <property type="match status" value="1"/>
</dbReference>
<proteinExistence type="inferred from homology"/>
<keyword evidence="2" id="KW-0560">Oxidoreductase</keyword>
<dbReference type="FunFam" id="3.40.50.720:FF:000084">
    <property type="entry name" value="Short-chain dehydrogenase reductase"/>
    <property type="match status" value="1"/>
</dbReference>
<evidence type="ECO:0000256" key="2">
    <source>
        <dbReference type="ARBA" id="ARBA00023002"/>
    </source>
</evidence>
<dbReference type="Gene3D" id="3.40.50.720">
    <property type="entry name" value="NAD(P)-binding Rossmann-like Domain"/>
    <property type="match status" value="1"/>
</dbReference>
<dbReference type="PRINTS" id="PR00080">
    <property type="entry name" value="SDRFAMILY"/>
</dbReference>
<accession>A0A7X3FZ31</accession>
<dbReference type="InterPro" id="IPR036291">
    <property type="entry name" value="NAD(P)-bd_dom_sf"/>
</dbReference>
<dbReference type="RefSeq" id="WP_160408837.1">
    <property type="nucleotide sequence ID" value="NZ_WSES01000003.1"/>
</dbReference>
<dbReference type="PANTHER" id="PTHR24321:SF8">
    <property type="entry name" value="ESTRADIOL 17-BETA-DEHYDROGENASE 8-RELATED"/>
    <property type="match status" value="1"/>
</dbReference>
<comment type="caution">
    <text evidence="3">The sequence shown here is derived from an EMBL/GenBank/DDBJ whole genome shotgun (WGS) entry which is preliminary data.</text>
</comment>
<dbReference type="GO" id="GO:0016491">
    <property type="term" value="F:oxidoreductase activity"/>
    <property type="evidence" value="ECO:0007669"/>
    <property type="project" value="UniProtKB-KW"/>
</dbReference>
<dbReference type="Pfam" id="PF13561">
    <property type="entry name" value="adh_short_C2"/>
    <property type="match status" value="1"/>
</dbReference>
<evidence type="ECO:0000256" key="1">
    <source>
        <dbReference type="ARBA" id="ARBA00006484"/>
    </source>
</evidence>
<evidence type="ECO:0000313" key="3">
    <source>
        <dbReference type="EMBL" id="MVW60696.1"/>
    </source>
</evidence>
<gene>
    <name evidence="3" type="ORF">GPY61_12225</name>
</gene>
<comment type="similarity">
    <text evidence="1">Belongs to the short-chain dehydrogenases/reductases (SDR) family.</text>
</comment>
<dbReference type="PANTHER" id="PTHR24321">
    <property type="entry name" value="DEHYDROGENASES, SHORT CHAIN"/>
    <property type="match status" value="1"/>
</dbReference>
<sequence>MANLQGRFAGKVALVTGGGTGIGEACARLLAHEGAHVVMLGRRRERVEEVARACGGMALACDASDAAAMRDAVAAVLARHGRLDVLVANAGGFGQGACADTPDADWRQAFDANLNTAFVSARACLPALKESRGNIVFVASIAALAAGPDVCGYTTFKHALIGLARSVARDYGPAGVRANVVCPGWVRTPMADAEMAPLMAAHGIGRDAAYDLVCADVPLRRPASPAEIAGVCAFLASPDAAIVTGAVLAADGGSTIVDVPTLAFSRLETA</sequence>
<protein>
    <submittedName>
        <fullName evidence="3">SDR family oxidoreductase</fullName>
    </submittedName>
</protein>
<dbReference type="EMBL" id="WSES01000003">
    <property type="protein sequence ID" value="MVW60696.1"/>
    <property type="molecule type" value="Genomic_DNA"/>
</dbReference>
<dbReference type="AlphaFoldDB" id="A0A7X3FZ31"/>
<dbReference type="PRINTS" id="PR00081">
    <property type="entry name" value="GDHRDH"/>
</dbReference>